<evidence type="ECO:0000313" key="2">
    <source>
        <dbReference type="Proteomes" id="UP000019804"/>
    </source>
</evidence>
<accession>A0A017SN86</accession>
<dbReference type="EMBL" id="KK088415">
    <property type="protein sequence ID" value="EYE97740.1"/>
    <property type="molecule type" value="Genomic_DNA"/>
</dbReference>
<name>A0A017SN86_ASPRC</name>
<dbReference type="HOGENOM" id="CLU_2746823_0_0_1"/>
<dbReference type="RefSeq" id="XP_040641428.1">
    <property type="nucleotide sequence ID" value="XM_040781251.1"/>
</dbReference>
<dbReference type="Proteomes" id="UP000019804">
    <property type="component" value="Unassembled WGS sequence"/>
</dbReference>
<protein>
    <submittedName>
        <fullName evidence="1">Uncharacterized protein</fullName>
    </submittedName>
</protein>
<dbReference type="AlphaFoldDB" id="A0A017SN86"/>
<evidence type="ECO:0000313" key="1">
    <source>
        <dbReference type="EMBL" id="EYE97740.1"/>
    </source>
</evidence>
<sequence length="71" mass="7788">MILLFLAAALFGFVDFPRMQVFQVSRGSVLIARVLPKSLLQLGWLYACLTASARVNCSVTVATTSQHQPCM</sequence>
<proteinExistence type="predicted"/>
<keyword evidence="2" id="KW-1185">Reference proteome</keyword>
<dbReference type="GeneID" id="63696375"/>
<gene>
    <name evidence="1" type="ORF">EURHEDRAFT_409973</name>
</gene>
<organism evidence="1 2">
    <name type="scientific">Aspergillus ruber (strain CBS 135680)</name>
    <dbReference type="NCBI Taxonomy" id="1388766"/>
    <lineage>
        <taxon>Eukaryota</taxon>
        <taxon>Fungi</taxon>
        <taxon>Dikarya</taxon>
        <taxon>Ascomycota</taxon>
        <taxon>Pezizomycotina</taxon>
        <taxon>Eurotiomycetes</taxon>
        <taxon>Eurotiomycetidae</taxon>
        <taxon>Eurotiales</taxon>
        <taxon>Aspergillaceae</taxon>
        <taxon>Aspergillus</taxon>
        <taxon>Aspergillus subgen. Aspergillus</taxon>
    </lineage>
</organism>
<feature type="non-terminal residue" evidence="1">
    <location>
        <position position="71"/>
    </location>
</feature>
<reference evidence="2" key="1">
    <citation type="journal article" date="2014" name="Nat. Commun.">
        <title>Genomic adaptations of the halophilic Dead Sea filamentous fungus Eurotium rubrum.</title>
        <authorList>
            <person name="Kis-Papo T."/>
            <person name="Weig A.R."/>
            <person name="Riley R."/>
            <person name="Persoh D."/>
            <person name="Salamov A."/>
            <person name="Sun H."/>
            <person name="Lipzen A."/>
            <person name="Wasser S.P."/>
            <person name="Rambold G."/>
            <person name="Grigoriev I.V."/>
            <person name="Nevo E."/>
        </authorList>
    </citation>
    <scope>NUCLEOTIDE SEQUENCE [LARGE SCALE GENOMIC DNA]</scope>
    <source>
        <strain evidence="2">CBS 135680</strain>
    </source>
</reference>